<sequence>MINKVNKIFQFVQYLTIILYFKIRNGKNIFIFPFYHTGGAEKVHLDIVKSFPRKDNLVIFTNTSYNDHFLSEFKKHSKILQLYRYYDNLYFRKATFKFLRQLKNSSEITVFGCNSLYFYQVLEHLPKNVKKIDLLHAFTLPDLGGMEIYSLNKISFLTYRMVINEKTRNDLINLYKEKKIKEEYIRQIKIISIAIDLPKRKPIKNYQKEKLQIIYCGRIAKEKRVHLIIEIGKKLQNFTDLKIYGHQEIKIEGIDHFYQNNITDSKKLLSIYQHSDILLITSYREGFPVVIKEAMANGVVCISTDVGSISEHVINNVTGYTVQNNDNEELIIESFVEIIRNLFLDRELLSKISKNAYCHATQKFDLNLFKEEVNKLFKS</sequence>
<dbReference type="Pfam" id="PF00534">
    <property type="entry name" value="Glycos_transf_1"/>
    <property type="match status" value="1"/>
</dbReference>
<dbReference type="InterPro" id="IPR001296">
    <property type="entry name" value="Glyco_trans_1"/>
</dbReference>
<dbReference type="Gene3D" id="3.40.50.2000">
    <property type="entry name" value="Glycogen Phosphorylase B"/>
    <property type="match status" value="1"/>
</dbReference>
<dbReference type="Proteomes" id="UP000199242">
    <property type="component" value="Unassembled WGS sequence"/>
</dbReference>
<accession>A0ABY0QTK8</accession>
<comment type="caution">
    <text evidence="2">The sequence shown here is derived from an EMBL/GenBank/DDBJ whole genome shotgun (WGS) entry which is preliminary data.</text>
</comment>
<dbReference type="RefSeq" id="WP_089743657.1">
    <property type="nucleotide sequence ID" value="NZ_FNHD01000007.1"/>
</dbReference>
<feature type="domain" description="Glycosyl transferase family 1" evidence="1">
    <location>
        <begin position="203"/>
        <end position="357"/>
    </location>
</feature>
<name>A0ABY0QTK8_9FLAO</name>
<evidence type="ECO:0000313" key="2">
    <source>
        <dbReference type="EMBL" id="SDL86360.1"/>
    </source>
</evidence>
<dbReference type="CDD" id="cd03801">
    <property type="entry name" value="GT4_PimA-like"/>
    <property type="match status" value="1"/>
</dbReference>
<dbReference type="SUPFAM" id="SSF53756">
    <property type="entry name" value="UDP-Glycosyltransferase/glycogen phosphorylase"/>
    <property type="match status" value="1"/>
</dbReference>
<proteinExistence type="predicted"/>
<protein>
    <submittedName>
        <fullName evidence="2">Glycosyltransferase involved in cell wall bisynthesis</fullName>
    </submittedName>
</protein>
<dbReference type="PANTHER" id="PTHR12526:SF630">
    <property type="entry name" value="GLYCOSYLTRANSFERASE"/>
    <property type="match status" value="1"/>
</dbReference>
<keyword evidence="3" id="KW-1185">Reference proteome</keyword>
<gene>
    <name evidence="2" type="ORF">SAMN05216273_107164</name>
</gene>
<dbReference type="PANTHER" id="PTHR12526">
    <property type="entry name" value="GLYCOSYLTRANSFERASE"/>
    <property type="match status" value="1"/>
</dbReference>
<evidence type="ECO:0000313" key="3">
    <source>
        <dbReference type="Proteomes" id="UP000199242"/>
    </source>
</evidence>
<dbReference type="EMBL" id="FNHD01000007">
    <property type="protein sequence ID" value="SDL86360.1"/>
    <property type="molecule type" value="Genomic_DNA"/>
</dbReference>
<organism evidence="2 3">
    <name type="scientific">Chryseobacterium taihuense</name>
    <dbReference type="NCBI Taxonomy" id="1141221"/>
    <lineage>
        <taxon>Bacteria</taxon>
        <taxon>Pseudomonadati</taxon>
        <taxon>Bacteroidota</taxon>
        <taxon>Flavobacteriia</taxon>
        <taxon>Flavobacteriales</taxon>
        <taxon>Weeksellaceae</taxon>
        <taxon>Chryseobacterium group</taxon>
        <taxon>Chryseobacterium</taxon>
    </lineage>
</organism>
<evidence type="ECO:0000259" key="1">
    <source>
        <dbReference type="Pfam" id="PF00534"/>
    </source>
</evidence>
<reference evidence="2 3" key="1">
    <citation type="submission" date="2016-10" db="EMBL/GenBank/DDBJ databases">
        <authorList>
            <person name="Varghese N."/>
            <person name="Submissions S."/>
        </authorList>
    </citation>
    <scope>NUCLEOTIDE SEQUENCE [LARGE SCALE GENOMIC DNA]</scope>
    <source>
        <strain evidence="2 3">CGMCC 1.10941</strain>
    </source>
</reference>